<evidence type="ECO:0000313" key="8">
    <source>
        <dbReference type="EMBL" id="RHY33383.1"/>
    </source>
</evidence>
<evidence type="ECO:0000256" key="3">
    <source>
        <dbReference type="ARBA" id="ARBA00023123"/>
    </source>
</evidence>
<dbReference type="PRINTS" id="PR00193">
    <property type="entry name" value="MYOSINHEAVY"/>
</dbReference>
<dbReference type="GO" id="GO:0005524">
    <property type="term" value="F:ATP binding"/>
    <property type="evidence" value="ECO:0007669"/>
    <property type="project" value="UniProtKB-UniRule"/>
</dbReference>
<dbReference type="PANTHER" id="PTHR13140:SF706">
    <property type="entry name" value="DILUTE CLASS UNCONVENTIONAL MYOSIN, ISOFORM C"/>
    <property type="match status" value="1"/>
</dbReference>
<dbReference type="GO" id="GO:0016459">
    <property type="term" value="C:myosin complex"/>
    <property type="evidence" value="ECO:0007669"/>
    <property type="project" value="UniProtKB-KW"/>
</dbReference>
<dbReference type="SMART" id="SM00242">
    <property type="entry name" value="MYSc"/>
    <property type="match status" value="1"/>
</dbReference>
<reference evidence="8 9" key="1">
    <citation type="submission" date="2018-08" db="EMBL/GenBank/DDBJ databases">
        <title>Aphanomyces genome sequencing and annotation.</title>
        <authorList>
            <person name="Minardi D."/>
            <person name="Oidtmann B."/>
            <person name="Van Der Giezen M."/>
            <person name="Studholme D.J."/>
        </authorList>
    </citation>
    <scope>NUCLEOTIDE SEQUENCE [LARGE SCALE GENOMIC DNA]</scope>
    <source>
        <strain evidence="8 9">NJM0002</strain>
    </source>
</reference>
<dbReference type="VEuPathDB" id="FungiDB:H310_01360"/>
<gene>
    <name evidence="8" type="ORF">DYB32_001665</name>
</gene>
<keyword evidence="1 6" id="KW-0547">Nucleotide-binding</keyword>
<keyword evidence="3 6" id="KW-0518">Myosin</keyword>
<dbReference type="GO" id="GO:0000146">
    <property type="term" value="F:microfilament motor activity"/>
    <property type="evidence" value="ECO:0007669"/>
    <property type="project" value="TreeGrafter"/>
</dbReference>
<dbReference type="GO" id="GO:0007015">
    <property type="term" value="P:actin filament organization"/>
    <property type="evidence" value="ECO:0007669"/>
    <property type="project" value="TreeGrafter"/>
</dbReference>
<dbReference type="Gene3D" id="1.20.120.720">
    <property type="entry name" value="Myosin VI head, motor domain, U50 subdomain"/>
    <property type="match status" value="2"/>
</dbReference>
<keyword evidence="5 6" id="KW-0009">Actin-binding</keyword>
<comment type="similarity">
    <text evidence="6">Belongs to the TRAFAC class myosin-kinesin ATPase superfamily. Myosin family.</text>
</comment>
<evidence type="ECO:0000256" key="2">
    <source>
        <dbReference type="ARBA" id="ARBA00022840"/>
    </source>
</evidence>
<dbReference type="EMBL" id="QUSY01000078">
    <property type="protein sequence ID" value="RHY33383.1"/>
    <property type="molecule type" value="Genomic_DNA"/>
</dbReference>
<protein>
    <recommendedName>
        <fullName evidence="7">Myosin motor domain-containing protein</fullName>
    </recommendedName>
</protein>
<dbReference type="GO" id="GO:0005737">
    <property type="term" value="C:cytoplasm"/>
    <property type="evidence" value="ECO:0007669"/>
    <property type="project" value="TreeGrafter"/>
</dbReference>
<dbReference type="SUPFAM" id="SSF52540">
    <property type="entry name" value="P-loop containing nucleoside triphosphate hydrolases"/>
    <property type="match status" value="1"/>
</dbReference>
<dbReference type="Gene3D" id="1.10.10.820">
    <property type="match status" value="1"/>
</dbReference>
<evidence type="ECO:0000256" key="1">
    <source>
        <dbReference type="ARBA" id="ARBA00022741"/>
    </source>
</evidence>
<dbReference type="Gene3D" id="1.20.58.530">
    <property type="match status" value="1"/>
</dbReference>
<dbReference type="AlphaFoldDB" id="A0A3R6YE89"/>
<dbReference type="Proteomes" id="UP000285060">
    <property type="component" value="Unassembled WGS sequence"/>
</dbReference>
<comment type="caution">
    <text evidence="8">The sequence shown here is derived from an EMBL/GenBank/DDBJ whole genome shotgun (WGS) entry which is preliminary data.</text>
</comment>
<evidence type="ECO:0000256" key="6">
    <source>
        <dbReference type="PROSITE-ProRule" id="PRU00782"/>
    </source>
</evidence>
<dbReference type="PANTHER" id="PTHR13140">
    <property type="entry name" value="MYOSIN"/>
    <property type="match status" value="1"/>
</dbReference>
<feature type="domain" description="Myosin motor" evidence="7">
    <location>
        <begin position="54"/>
        <end position="646"/>
    </location>
</feature>
<evidence type="ECO:0000256" key="4">
    <source>
        <dbReference type="ARBA" id="ARBA00023175"/>
    </source>
</evidence>
<dbReference type="PROSITE" id="PS51456">
    <property type="entry name" value="MYOSIN_MOTOR"/>
    <property type="match status" value="1"/>
</dbReference>
<keyword evidence="4 6" id="KW-0505">Motor protein</keyword>
<keyword evidence="2 6" id="KW-0067">ATP-binding</keyword>
<dbReference type="InterPro" id="IPR001609">
    <property type="entry name" value="Myosin_head_motor_dom-like"/>
</dbReference>
<dbReference type="InterPro" id="IPR036961">
    <property type="entry name" value="Kinesin_motor_dom_sf"/>
</dbReference>
<feature type="binding site" evidence="6">
    <location>
        <begin position="148"/>
        <end position="155"/>
    </location>
    <ligand>
        <name>ATP</name>
        <dbReference type="ChEBI" id="CHEBI:30616"/>
    </ligand>
</feature>
<accession>A0A3R6YE89</accession>
<dbReference type="GO" id="GO:0051015">
    <property type="term" value="F:actin filament binding"/>
    <property type="evidence" value="ECO:0007669"/>
    <property type="project" value="TreeGrafter"/>
</dbReference>
<evidence type="ECO:0000313" key="9">
    <source>
        <dbReference type="Proteomes" id="UP000285060"/>
    </source>
</evidence>
<keyword evidence="9" id="KW-1185">Reference proteome</keyword>
<proteinExistence type="inferred from homology"/>
<dbReference type="Gene3D" id="3.40.850.10">
    <property type="entry name" value="Kinesin motor domain"/>
    <property type="match status" value="2"/>
</dbReference>
<name>A0A3R6YE89_9STRA</name>
<organism evidence="8 9">
    <name type="scientific">Aphanomyces invadans</name>
    <dbReference type="NCBI Taxonomy" id="157072"/>
    <lineage>
        <taxon>Eukaryota</taxon>
        <taxon>Sar</taxon>
        <taxon>Stramenopiles</taxon>
        <taxon>Oomycota</taxon>
        <taxon>Saprolegniomycetes</taxon>
        <taxon>Saprolegniales</taxon>
        <taxon>Verrucalvaceae</taxon>
        <taxon>Aphanomyces</taxon>
    </lineage>
</organism>
<feature type="region of interest" description="Actin-binding" evidence="6">
    <location>
        <begin position="557"/>
        <end position="579"/>
    </location>
</feature>
<dbReference type="GO" id="GO:0016020">
    <property type="term" value="C:membrane"/>
    <property type="evidence" value="ECO:0007669"/>
    <property type="project" value="TreeGrafter"/>
</dbReference>
<sequence>MIRIGVKVLKDLPHVAHDSVRIVDFADKKTVALMSGKGQSNASIDTLPVQNDVTNVDDMITLNYLHEAAILFNIKARFLAHQPYTYTGDICIAVNPYQWLGDLYSDEQHLKYQRLARDELPPHVYATSVTAYQSMLHDHRNQSVLVSGESGAGKTETTKILMNHLATIAGGLNDATIANIIMVNPLLESFGNAKTLRNDNSSRFGKFTQLQFDAKGTLVGAQCMTYLLEKTRVITHEPAERNYHIFYQVLAARSKLPELHLSQGDAAPEYAYLGPLHTAVIEGHSDLAHFEKTQAALGRIGLDTAHQMALFRVLAGILHLGQMQVGAEHCRDALAKALYANLFDWLVALINTSLSHASRMQHHIGVLDIFGFEHFQHNSFEQFCINYANEKLQQKFTFDVFKTVQVEYDDEGIQWTHIAYADNADVLQVVESKLGLLSLLDEELVRPKGNEESFVAKAALLMKDDPVIEFPRTSRTHFVIHHYASPVLYDVTGFLEKHKDALLPDLAQLMRSSMAPFVSQLFAETPATATSRPSLKRRPSTRSLALQTVGHQFKTNLSELMGTIQATKVQYIRCIKPNAEKSSATFDHSMVISQLRCAGVIEAIRIARSAYPVRQTHVEFLGTYGMCYPDILAQTMSSKELCLKVG</sequence>
<dbReference type="Pfam" id="PF00063">
    <property type="entry name" value="Myosin_head"/>
    <property type="match status" value="1"/>
</dbReference>
<evidence type="ECO:0000259" key="7">
    <source>
        <dbReference type="PROSITE" id="PS51456"/>
    </source>
</evidence>
<evidence type="ECO:0000256" key="5">
    <source>
        <dbReference type="ARBA" id="ARBA00023203"/>
    </source>
</evidence>
<dbReference type="InterPro" id="IPR027417">
    <property type="entry name" value="P-loop_NTPase"/>
</dbReference>